<gene>
    <name evidence="2" type="ORF">GJ689_02725</name>
</gene>
<name>A0A9X4XH79_9BRAD</name>
<dbReference type="RefSeq" id="WP_155478473.1">
    <property type="nucleotide sequence ID" value="NZ_WNKV01000002.1"/>
</dbReference>
<evidence type="ECO:0000313" key="2">
    <source>
        <dbReference type="EMBL" id="MTW15117.1"/>
    </source>
</evidence>
<accession>A0A9X4XH79</accession>
<feature type="compositionally biased region" description="Pro residues" evidence="1">
    <location>
        <begin position="264"/>
        <end position="282"/>
    </location>
</feature>
<protein>
    <submittedName>
        <fullName evidence="2">Uncharacterized protein</fullName>
    </submittedName>
</protein>
<organism evidence="2 3">
    <name type="scientific">Rhodoplanes serenus</name>
    <dbReference type="NCBI Taxonomy" id="200615"/>
    <lineage>
        <taxon>Bacteria</taxon>
        <taxon>Pseudomonadati</taxon>
        <taxon>Pseudomonadota</taxon>
        <taxon>Alphaproteobacteria</taxon>
        <taxon>Hyphomicrobiales</taxon>
        <taxon>Nitrobacteraceae</taxon>
        <taxon>Rhodoplanes</taxon>
    </lineage>
</organism>
<dbReference type="Proteomes" id="UP000438991">
    <property type="component" value="Unassembled WGS sequence"/>
</dbReference>
<dbReference type="EMBL" id="WNKV01000002">
    <property type="protein sequence ID" value="MTW15117.1"/>
    <property type="molecule type" value="Genomic_DNA"/>
</dbReference>
<dbReference type="AlphaFoldDB" id="A0A9X4XH79"/>
<evidence type="ECO:0000313" key="3">
    <source>
        <dbReference type="Proteomes" id="UP000438991"/>
    </source>
</evidence>
<feature type="region of interest" description="Disordered" evidence="1">
    <location>
        <begin position="256"/>
        <end position="293"/>
    </location>
</feature>
<sequence>MAELRDRGQLAYWLAAQPIEAAIALAARSALRVVPSLPPWRGLPEHDRWNAQRVLLSEMATLATAWAVAAYPAHRRRIFGHPHRRPGGEAGLQVLAAVEAQLSLPTDAANEATRDSVAFAVVASARAASAFAAEMADPAAVALRSGGVWQAVGADVRWLEDRGITPENGMALMHLPLWSRGPPDWAARRWTVLRRAMLSAHPDWTVWTEWYEARLAGHPADERLEIARVGALAALWAEDPRRVNAEIRDLVARHTLVPREPQPDSDPAPPPAPPPQPPPDGPGPRLMATPDGFDTVLIGPGPRERDDPMQLSLHARVKARVARLAGPMERVQNTHKALHDEFVDYMGFVAPTVAEIDVPSLWSAGAALRDMVEALAPLDGSARRTLLEPLEPDVLALLRALLRDHTAFIMGFPEAEELERRARALALLDVPLAELARRARAVLAPMLRVPSLLTCRAKALVQMLDRALDQADERTVALVGAGVATATEGIVAFGRAVTPFVVVAATAAGVSGYTIKDLVGDPNAEALKAALSYLIQNGRTLLAFACHNPQLQAWLEWLIEEVRRRAPLGGREPDRRPRASAD</sequence>
<reference evidence="2 3" key="1">
    <citation type="submission" date="2019-11" db="EMBL/GenBank/DDBJ databases">
        <title>Whole-genome sequence of Rhodoplanes serenus DSM 18633, type strain.</title>
        <authorList>
            <person name="Kyndt J.A."/>
            <person name="Meyer T.E."/>
        </authorList>
    </citation>
    <scope>NUCLEOTIDE SEQUENCE [LARGE SCALE GENOMIC DNA]</scope>
    <source>
        <strain evidence="2 3">DSM 18633</strain>
    </source>
</reference>
<evidence type="ECO:0000256" key="1">
    <source>
        <dbReference type="SAM" id="MobiDB-lite"/>
    </source>
</evidence>
<proteinExistence type="predicted"/>
<comment type="caution">
    <text evidence="2">The sequence shown here is derived from an EMBL/GenBank/DDBJ whole genome shotgun (WGS) entry which is preliminary data.</text>
</comment>